<evidence type="ECO:0000256" key="3">
    <source>
        <dbReference type="SAM" id="Phobius"/>
    </source>
</evidence>
<dbReference type="OrthoDB" id="279966at2"/>
<keyword evidence="6" id="KW-1185">Reference proteome</keyword>
<dbReference type="Pfam" id="PF05569">
    <property type="entry name" value="Peptidase_M56"/>
    <property type="match status" value="1"/>
</dbReference>
<dbReference type="KEGG" id="bgok:Pr1d_43060"/>
<feature type="domain" description="Thioredoxin" evidence="4">
    <location>
        <begin position="1209"/>
        <end position="1347"/>
    </location>
</feature>
<evidence type="ECO:0000259" key="4">
    <source>
        <dbReference type="PROSITE" id="PS51352"/>
    </source>
</evidence>
<gene>
    <name evidence="5" type="primary">blaR1_4</name>
    <name evidence="5" type="ORF">Pr1d_43060</name>
</gene>
<evidence type="ECO:0000256" key="2">
    <source>
        <dbReference type="SAM" id="MobiDB-lite"/>
    </source>
</evidence>
<dbReference type="Gene3D" id="2.60.40.1120">
    <property type="entry name" value="Carboxypeptidase-like, regulatory domain"/>
    <property type="match status" value="1"/>
</dbReference>
<proteinExistence type="predicted"/>
<evidence type="ECO:0000313" key="5">
    <source>
        <dbReference type="EMBL" id="QEG36966.1"/>
    </source>
</evidence>
<dbReference type="InterPro" id="IPR008969">
    <property type="entry name" value="CarboxyPept-like_regulatory"/>
</dbReference>
<dbReference type="InterPro" id="IPR008756">
    <property type="entry name" value="Peptidase_M56"/>
</dbReference>
<dbReference type="Proteomes" id="UP000323917">
    <property type="component" value="Chromosome"/>
</dbReference>
<dbReference type="EMBL" id="CP042913">
    <property type="protein sequence ID" value="QEG36966.1"/>
    <property type="molecule type" value="Genomic_DNA"/>
</dbReference>
<dbReference type="PROSITE" id="PS00194">
    <property type="entry name" value="THIOREDOXIN_1"/>
    <property type="match status" value="1"/>
</dbReference>
<dbReference type="PANTHER" id="PTHR34978:SF3">
    <property type="entry name" value="SLR0241 PROTEIN"/>
    <property type="match status" value="1"/>
</dbReference>
<feature type="transmembrane region" description="Helical" evidence="3">
    <location>
        <begin position="44"/>
        <end position="64"/>
    </location>
</feature>
<feature type="region of interest" description="Disordered" evidence="2">
    <location>
        <begin position="108"/>
        <end position="134"/>
    </location>
</feature>
<dbReference type="InterPro" id="IPR052173">
    <property type="entry name" value="Beta-lactam_resp_regulator"/>
</dbReference>
<sequence>MSHDLFSEYFMLDIILKSLLLMSITAAGAFLLRYRSAATIHRWWVLGFCGCLIIPVVALISPTWNLPILPTLPLAEEPRFSVPPPRIEKQALPTAGSLVARVPVQQVTPVSKEKSHTPAKIRQPTSENLSPTSGSPRFSWTLLLGAFWFAGTLACLLRTTWQQVSLMRLLRRCTKVYEQSWKIALQEAASSLGLRRQVTLLKLLEAQSPLTAGLVRHTVILPRDADQWCPQRRRFVLLHELAHVKRHDVLAQLIAGLVCALYWFNPLCWVGLFQMRKLRELACDDLVIACGQPQTDYADVLLDVARSYRHRTLSTVVGMAHSSNVENRIMAILDKARSHVSLSRKAARVLLVAATALVLVIGSMRLESQAEPVSNLLAQEAGNDKTAESKVQNDLLREMRIRILDDGGKPLEGAMLTVGIWYPEGYEGPRTEKIHTADADGTVVLQIPKRLHILRLWPKQSGYVGEFKNFSEGSHRDGELIPDEIEFRLAKGHNLGGRIVDSEDNPIEGVHVRVQVEDSSESISTWLTDSFGQPTVKTNEEGRWKLNSAPAHPDGGTDYSFYLKLSHDDYISDVNWGDVQKAQGVGAAELRSGEATIILQRGKSVSGIVTDHEGNPVEKGWVVWSDEPYFYDGVYEKEVNADGTFRTPPLSAGKHPITIVAPGFAAQRRMVEVGNDSKQLRFELRPGKRIEIRFVDTSGNPVSKVGVYLANSSNPDTWNGSNALHNHKHPNVPDYGVPRRADENGVYVWDWAPEEPVKYSVGAKGFAPQEISLVAKSDPHIITLADARVVVGTVKDATTGEEIEKFQAMPVIVFRPNFFSTRYLDTKQGANGRYELPLTGSGDLEDRYRVRFEADGYRSIVSDQSYGPLDGRAIHNVQLEPAAAREGRVVDATGAPIEDAMVIEGTPTWVPSTSNGEPDAYGERIVRTDSGGRFVLNATAELVRVRVLHDLGVFEKLFDPEEDSIGDMQLQPWASISGRLLQDGKPVAGQSIYFSPMPSGQLGEPRFQDSYYAQSDDQGRFQFDRLPPIQGSLRASLGPWQDSPLTSSPSMPLELKPGEQRTVNLGGEGTTITGQVVETGREDTKLSKQWSLNYLISRDRGIDIPAQFASWSFDPSDGVQPSWLRNPGFHDWLGTRENYFVKLSPEGDMQINGVPPGTYDLVLQLYEQPAGCLVETIGSKVVAVEVTESDQATGTKDLGKIEVPCRAGPRVGESMQVYKFLDPSGQERTIFDMKGRYVLMHVWASWCASCLEHMPEMKATLDDLSEQPVTFVGLNIDKDRDQAKQLAERNGWNWSQNYLGDDSDMARQLAISSVPTYFLIGPDGLLVASSIEWSEIKEKLRSALEQE</sequence>
<name>A0A5B9QIV6_9BACT</name>
<organism evidence="5 6">
    <name type="scientific">Bythopirellula goksoeyrii</name>
    <dbReference type="NCBI Taxonomy" id="1400387"/>
    <lineage>
        <taxon>Bacteria</taxon>
        <taxon>Pseudomonadati</taxon>
        <taxon>Planctomycetota</taxon>
        <taxon>Planctomycetia</taxon>
        <taxon>Pirellulales</taxon>
        <taxon>Lacipirellulaceae</taxon>
        <taxon>Bythopirellula</taxon>
    </lineage>
</organism>
<dbReference type="SUPFAM" id="SSF49464">
    <property type="entry name" value="Carboxypeptidase regulatory domain-like"/>
    <property type="match status" value="1"/>
</dbReference>
<dbReference type="InterPro" id="IPR013766">
    <property type="entry name" value="Thioredoxin_domain"/>
</dbReference>
<evidence type="ECO:0000313" key="6">
    <source>
        <dbReference type="Proteomes" id="UP000323917"/>
    </source>
</evidence>
<dbReference type="Pfam" id="PF13905">
    <property type="entry name" value="Thioredoxin_8"/>
    <property type="match status" value="1"/>
</dbReference>
<feature type="compositionally biased region" description="Polar residues" evidence="2">
    <location>
        <begin position="123"/>
        <end position="134"/>
    </location>
</feature>
<dbReference type="RefSeq" id="WP_148075254.1">
    <property type="nucleotide sequence ID" value="NZ_CP042913.1"/>
</dbReference>
<dbReference type="PROSITE" id="PS51352">
    <property type="entry name" value="THIOREDOXIN_2"/>
    <property type="match status" value="1"/>
</dbReference>
<protein>
    <submittedName>
        <fullName evidence="5">Regulatory protein BlaR1</fullName>
    </submittedName>
</protein>
<dbReference type="SUPFAM" id="SSF52833">
    <property type="entry name" value="Thioredoxin-like"/>
    <property type="match status" value="1"/>
</dbReference>
<dbReference type="InterPro" id="IPR036249">
    <property type="entry name" value="Thioredoxin-like_sf"/>
</dbReference>
<keyword evidence="3" id="KW-0472">Membrane</keyword>
<feature type="transmembrane region" description="Helical" evidence="3">
    <location>
        <begin position="138"/>
        <end position="161"/>
    </location>
</feature>
<dbReference type="InterPro" id="IPR017937">
    <property type="entry name" value="Thioredoxin_CS"/>
</dbReference>
<keyword evidence="1" id="KW-0676">Redox-active center</keyword>
<evidence type="ECO:0000256" key="1">
    <source>
        <dbReference type="ARBA" id="ARBA00023284"/>
    </source>
</evidence>
<dbReference type="CDD" id="cd02966">
    <property type="entry name" value="TlpA_like_family"/>
    <property type="match status" value="1"/>
</dbReference>
<dbReference type="CDD" id="cd07341">
    <property type="entry name" value="M56_BlaR1_MecR1_like"/>
    <property type="match status" value="1"/>
</dbReference>
<dbReference type="Gene3D" id="3.40.30.10">
    <property type="entry name" value="Glutaredoxin"/>
    <property type="match status" value="1"/>
</dbReference>
<dbReference type="InterPro" id="IPR012336">
    <property type="entry name" value="Thioredoxin-like_fold"/>
</dbReference>
<feature type="transmembrane region" description="Helical" evidence="3">
    <location>
        <begin position="14"/>
        <end position="32"/>
    </location>
</feature>
<dbReference type="PANTHER" id="PTHR34978">
    <property type="entry name" value="POSSIBLE SENSOR-TRANSDUCER PROTEIN BLAR"/>
    <property type="match status" value="1"/>
</dbReference>
<keyword evidence="3" id="KW-0812">Transmembrane</keyword>
<reference evidence="5 6" key="1">
    <citation type="submission" date="2019-08" db="EMBL/GenBank/DDBJ databases">
        <title>Deep-cultivation of Planctomycetes and their phenomic and genomic characterization uncovers novel biology.</title>
        <authorList>
            <person name="Wiegand S."/>
            <person name="Jogler M."/>
            <person name="Boedeker C."/>
            <person name="Pinto D."/>
            <person name="Vollmers J."/>
            <person name="Rivas-Marin E."/>
            <person name="Kohn T."/>
            <person name="Peeters S.H."/>
            <person name="Heuer A."/>
            <person name="Rast P."/>
            <person name="Oberbeckmann S."/>
            <person name="Bunk B."/>
            <person name="Jeske O."/>
            <person name="Meyerdierks A."/>
            <person name="Storesund J.E."/>
            <person name="Kallscheuer N."/>
            <person name="Luecker S."/>
            <person name="Lage O.M."/>
            <person name="Pohl T."/>
            <person name="Merkel B.J."/>
            <person name="Hornburger P."/>
            <person name="Mueller R.-W."/>
            <person name="Bruemmer F."/>
            <person name="Labrenz M."/>
            <person name="Spormann A.M."/>
            <person name="Op den Camp H."/>
            <person name="Overmann J."/>
            <person name="Amann R."/>
            <person name="Jetten M.S.M."/>
            <person name="Mascher T."/>
            <person name="Medema M.H."/>
            <person name="Devos D.P."/>
            <person name="Kaster A.-K."/>
            <person name="Ovreas L."/>
            <person name="Rohde M."/>
            <person name="Galperin M.Y."/>
            <person name="Jogler C."/>
        </authorList>
    </citation>
    <scope>NUCLEOTIDE SEQUENCE [LARGE SCALE GENOMIC DNA]</scope>
    <source>
        <strain evidence="5 6">Pr1d</strain>
    </source>
</reference>
<keyword evidence="3" id="KW-1133">Transmembrane helix</keyword>
<accession>A0A5B9QIV6</accession>